<gene>
    <name evidence="2" type="ordered locus">BP1026B_II1856</name>
</gene>
<keyword evidence="1" id="KW-0812">Transmembrane</keyword>
<feature type="transmembrane region" description="Helical" evidence="1">
    <location>
        <begin position="110"/>
        <end position="130"/>
    </location>
</feature>
<protein>
    <submittedName>
        <fullName evidence="2">Uncharacterized protein</fullName>
    </submittedName>
</protein>
<proteinExistence type="predicted"/>
<keyword evidence="1" id="KW-1133">Transmembrane helix</keyword>
<evidence type="ECO:0000256" key="1">
    <source>
        <dbReference type="SAM" id="Phobius"/>
    </source>
</evidence>
<dbReference type="KEGG" id="bpz:BP1026B_II1856"/>
<organism evidence="2 3">
    <name type="scientific">Burkholderia pseudomallei (strain 1026b)</name>
    <dbReference type="NCBI Taxonomy" id="884204"/>
    <lineage>
        <taxon>Bacteria</taxon>
        <taxon>Pseudomonadati</taxon>
        <taxon>Pseudomonadota</taxon>
        <taxon>Betaproteobacteria</taxon>
        <taxon>Burkholderiales</taxon>
        <taxon>Burkholderiaceae</taxon>
        <taxon>Burkholderia</taxon>
        <taxon>pseudomallei group</taxon>
    </lineage>
</organism>
<dbReference type="AlphaFoldDB" id="A0A0H3HW98"/>
<name>A0A0H3HW98_BURP2</name>
<dbReference type="EMBL" id="CP002834">
    <property type="protein sequence ID" value="AFI70089.1"/>
    <property type="molecule type" value="Genomic_DNA"/>
</dbReference>
<accession>A0A0H3HW98</accession>
<sequence length="211" mass="21824">MLPAFSMDVGRARSACAALHGAAGWLACLLPVAVAHAPAFWAWNALAAAAACAAAGAGQARASVHSRRSPLAGVAVLSGAQLADFASTYPDAVLALCSSASFVDDWVLHVRLFPFTAAAMVGLSVAAARGERGRRTRWPKRIVDAAVALGAMMFAMNLAAMLLKTWAGLAGWPWGAHALVCTMLVGMMLDHAAMRTMSDAIAAQRASHAIE</sequence>
<keyword evidence="1" id="KW-0472">Membrane</keyword>
<evidence type="ECO:0000313" key="3">
    <source>
        <dbReference type="Proteomes" id="UP000010087"/>
    </source>
</evidence>
<dbReference type="PATRIC" id="fig|884204.3.peg.6272"/>
<dbReference type="RefSeq" id="WP_004539395.1">
    <property type="nucleotide sequence ID" value="NC_017832.1"/>
</dbReference>
<reference evidence="2 3" key="1">
    <citation type="journal article" date="2012" name="PLoS ONE">
        <title>Evolution of Burkholderia pseudomallei in recurrent melioidosis.</title>
        <authorList>
            <person name="Hayden H.S."/>
            <person name="Lim R."/>
            <person name="Brittnacher M.J."/>
            <person name="Sims E.H."/>
            <person name="Ramage E.R."/>
            <person name="Fong C."/>
            <person name="Wu Z."/>
            <person name="Crist E."/>
            <person name="Chang J."/>
            <person name="Zhou Y."/>
            <person name="Radey M."/>
            <person name="Rohmer L."/>
            <person name="Haugen E."/>
            <person name="Gillett W."/>
            <person name="Wuthiekanun V."/>
            <person name="Peacock S.J."/>
            <person name="Kaul R."/>
            <person name="Miller S.I."/>
            <person name="Manoil C."/>
            <person name="Jacobs M.A."/>
        </authorList>
    </citation>
    <scope>NUCLEOTIDE SEQUENCE [LARGE SCALE GENOMIC DNA]</scope>
    <source>
        <strain evidence="2 3">1026b</strain>
    </source>
</reference>
<dbReference type="Proteomes" id="UP000010087">
    <property type="component" value="Chromosome 2"/>
</dbReference>
<feature type="transmembrane region" description="Helical" evidence="1">
    <location>
        <begin position="142"/>
        <end position="163"/>
    </location>
</feature>
<feature type="transmembrane region" description="Helical" evidence="1">
    <location>
        <begin position="169"/>
        <end position="189"/>
    </location>
</feature>
<evidence type="ECO:0000313" key="2">
    <source>
        <dbReference type="EMBL" id="AFI70089.1"/>
    </source>
</evidence>